<evidence type="ECO:0000313" key="11">
    <source>
        <dbReference type="Proteomes" id="UP000198773"/>
    </source>
</evidence>
<dbReference type="EMBL" id="FNRM01000003">
    <property type="protein sequence ID" value="SEA44784.1"/>
    <property type="molecule type" value="Genomic_DNA"/>
</dbReference>
<dbReference type="AlphaFoldDB" id="A0A1H4B9N9"/>
<evidence type="ECO:0000256" key="6">
    <source>
        <dbReference type="ARBA" id="ARBA00023143"/>
    </source>
</evidence>
<evidence type="ECO:0000256" key="1">
    <source>
        <dbReference type="ARBA" id="ARBA00004365"/>
    </source>
</evidence>
<dbReference type="STRING" id="152573.SAMN04488051_103243"/>
<evidence type="ECO:0000256" key="3">
    <source>
        <dbReference type="ARBA" id="ARBA00009677"/>
    </source>
</evidence>
<keyword evidence="10" id="KW-0969">Cilium</keyword>
<evidence type="ECO:0000259" key="9">
    <source>
        <dbReference type="Pfam" id="PF22638"/>
    </source>
</evidence>
<keyword evidence="5" id="KW-0964">Secreted</keyword>
<dbReference type="InterPro" id="IPR001444">
    <property type="entry name" value="Flag_bb_rod_N"/>
</dbReference>
<dbReference type="Pfam" id="PF22638">
    <property type="entry name" value="FlgK_D1"/>
    <property type="match status" value="1"/>
</dbReference>
<gene>
    <name evidence="10" type="ORF">SAMN04488051_103243</name>
</gene>
<sequence length="672" mass="72023">MSDNLLRIGSSAVMASSTLLNTTSNNIANINTEGYVRQRTEFEAQILGLGVGKGTTERLVNEFTLKQLRRDTSSYAFSRQYLDEANRVDALFSNPANSIATGMNQLFDQFQIANNDPTTLANRQLIIGSSEALLDRFNTMSTLVLDQDLFINQQLDIYVDESNGYIKQIAQLNKEIASYGTGASRPIPLNLLDKRDEAIRKLSEMVEIRTLDARNGEKLVFMATGQSLVVENGDFSLLAARGNPDPSRKELRLQLSGNTNVIRDINVKQLGGKLGALIAFREEILDPTQNKLGQVALSLADALNEQNKLGMNLNGELGGPLFTLPSFSGFPYQSNSAGSSLTGTVEAGQGSKIPPNDLRVTVLSATEVQVQAVDLKGNVIAGSEIVVTVAGFPATITADDAGGDLYGFSFEINGAVGDQFEFKPLATAARQVGMATTRPEDIALASPIRIDQTLGNLGNGKVANLQVTDTTPATAPDYGFTAPAGLVNGPWTVTYLGSNSFQIEDNVGNVIANPNFASANYQNLFEEAGVDVGFDFSISGIPSAGDTFTIEFNSGGFNDNRNGLQLAGLQTDTTTTRLNALSTPGGVNSASFNQTYASMVSLIGERTNQARNSEAANDALLQQSKLWFESLSGVSLDEEAANLVRFQQTYQAATRIISTSQTIFDTLLAAVR</sequence>
<dbReference type="Pfam" id="PF06429">
    <property type="entry name" value="Flg_bbr_C"/>
    <property type="match status" value="1"/>
</dbReference>
<proteinExistence type="inferred from homology"/>
<dbReference type="InterPro" id="IPR002371">
    <property type="entry name" value="FlgK"/>
</dbReference>
<keyword evidence="6" id="KW-0975">Bacterial flagellum</keyword>
<evidence type="ECO:0000259" key="7">
    <source>
        <dbReference type="Pfam" id="PF00460"/>
    </source>
</evidence>
<evidence type="ECO:0000313" key="10">
    <source>
        <dbReference type="EMBL" id="SEA44784.1"/>
    </source>
</evidence>
<evidence type="ECO:0000259" key="8">
    <source>
        <dbReference type="Pfam" id="PF06429"/>
    </source>
</evidence>
<dbReference type="RefSeq" id="WP_091341506.1">
    <property type="nucleotide sequence ID" value="NZ_FNRM01000003.1"/>
</dbReference>
<organism evidence="10 11">
    <name type="scientific">Alkalimonas amylolytica</name>
    <dbReference type="NCBI Taxonomy" id="152573"/>
    <lineage>
        <taxon>Bacteria</taxon>
        <taxon>Pseudomonadati</taxon>
        <taxon>Pseudomonadota</taxon>
        <taxon>Gammaproteobacteria</taxon>
        <taxon>Alkalimonas</taxon>
    </lineage>
</organism>
<dbReference type="InterPro" id="IPR053927">
    <property type="entry name" value="FlgK_helical"/>
</dbReference>
<dbReference type="GO" id="GO:0009424">
    <property type="term" value="C:bacterial-type flagellum hook"/>
    <property type="evidence" value="ECO:0007669"/>
    <property type="project" value="InterPro"/>
</dbReference>
<dbReference type="GO" id="GO:0005198">
    <property type="term" value="F:structural molecule activity"/>
    <property type="evidence" value="ECO:0007669"/>
    <property type="project" value="InterPro"/>
</dbReference>
<dbReference type="InterPro" id="IPR019776">
    <property type="entry name" value="Flagellar_basal_body_rod_CS"/>
</dbReference>
<dbReference type="GO" id="GO:0044780">
    <property type="term" value="P:bacterial-type flagellum assembly"/>
    <property type="evidence" value="ECO:0007669"/>
    <property type="project" value="InterPro"/>
</dbReference>
<feature type="domain" description="Flagellar basal-body/hook protein C-terminal" evidence="8">
    <location>
        <begin position="632"/>
        <end position="668"/>
    </location>
</feature>
<reference evidence="10 11" key="1">
    <citation type="submission" date="2016-10" db="EMBL/GenBank/DDBJ databases">
        <authorList>
            <person name="de Groot N.N."/>
        </authorList>
    </citation>
    <scope>NUCLEOTIDE SEQUENCE [LARGE SCALE GENOMIC DNA]</scope>
    <source>
        <strain evidence="10 11">CGMCC 1.3430</strain>
    </source>
</reference>
<keyword evidence="11" id="KW-1185">Reference proteome</keyword>
<accession>A0A1H4B9N9</accession>
<feature type="domain" description="Flagellar hook-associated protein FlgK helical" evidence="9">
    <location>
        <begin position="86"/>
        <end position="322"/>
    </location>
</feature>
<dbReference type="NCBIfam" id="TIGR02492">
    <property type="entry name" value="flgK_ends"/>
    <property type="match status" value="1"/>
</dbReference>
<dbReference type="Pfam" id="PF00460">
    <property type="entry name" value="Flg_bb_rod"/>
    <property type="match status" value="1"/>
</dbReference>
<dbReference type="OrthoDB" id="9802553at2"/>
<name>A0A1H4B9N9_ALKAM</name>
<dbReference type="PANTHER" id="PTHR30033:SF1">
    <property type="entry name" value="FLAGELLAR HOOK-ASSOCIATED PROTEIN 1"/>
    <property type="match status" value="1"/>
</dbReference>
<dbReference type="SUPFAM" id="SSF64518">
    <property type="entry name" value="Phase 1 flagellin"/>
    <property type="match status" value="2"/>
</dbReference>
<comment type="similarity">
    <text evidence="3">Belongs to the flagella basal body rod proteins family.</text>
</comment>
<evidence type="ECO:0000256" key="2">
    <source>
        <dbReference type="ARBA" id="ARBA00004613"/>
    </source>
</evidence>
<evidence type="ECO:0000256" key="5">
    <source>
        <dbReference type="ARBA" id="ARBA00022525"/>
    </source>
</evidence>
<dbReference type="InterPro" id="IPR010930">
    <property type="entry name" value="Flg_bb/hook_C_dom"/>
</dbReference>
<dbReference type="PROSITE" id="PS00588">
    <property type="entry name" value="FLAGELLA_BB_ROD"/>
    <property type="match status" value="1"/>
</dbReference>
<protein>
    <recommendedName>
        <fullName evidence="4">Flagellar hook-associated protein 1</fullName>
    </recommendedName>
</protein>
<keyword evidence="10" id="KW-0966">Cell projection</keyword>
<dbReference type="GO" id="GO:0005576">
    <property type="term" value="C:extracellular region"/>
    <property type="evidence" value="ECO:0007669"/>
    <property type="project" value="UniProtKB-SubCell"/>
</dbReference>
<keyword evidence="10" id="KW-0282">Flagellum</keyword>
<dbReference type="PANTHER" id="PTHR30033">
    <property type="entry name" value="FLAGELLAR HOOK-ASSOCIATED PROTEIN 1"/>
    <property type="match status" value="1"/>
</dbReference>
<comment type="subcellular location">
    <subcellularLocation>
        <location evidence="1">Bacterial flagellum</location>
    </subcellularLocation>
    <subcellularLocation>
        <location evidence="2">Secreted</location>
    </subcellularLocation>
</comment>
<feature type="domain" description="Flagellar basal body rod protein N-terminal" evidence="7">
    <location>
        <begin position="6"/>
        <end position="35"/>
    </location>
</feature>
<dbReference type="PRINTS" id="PR01005">
    <property type="entry name" value="FLGHOOKAP1"/>
</dbReference>
<evidence type="ECO:0000256" key="4">
    <source>
        <dbReference type="ARBA" id="ARBA00016244"/>
    </source>
</evidence>
<dbReference type="Proteomes" id="UP000198773">
    <property type="component" value="Unassembled WGS sequence"/>
</dbReference>